<keyword evidence="2" id="KW-1185">Reference proteome</keyword>
<dbReference type="Proteomes" id="UP000079169">
    <property type="component" value="Unplaced"/>
</dbReference>
<dbReference type="InterPro" id="IPR002059">
    <property type="entry name" value="CSP_DNA-bd"/>
</dbReference>
<dbReference type="RefSeq" id="XP_026681114.1">
    <property type="nucleotide sequence ID" value="XM_026825313.1"/>
</dbReference>
<dbReference type="Gene3D" id="2.40.50.140">
    <property type="entry name" value="Nucleic acid-binding proteins"/>
    <property type="match status" value="1"/>
</dbReference>
<dbReference type="GO" id="GO:0003676">
    <property type="term" value="F:nucleic acid binding"/>
    <property type="evidence" value="ECO:0007669"/>
    <property type="project" value="InterPro"/>
</dbReference>
<dbReference type="AlphaFoldDB" id="A0A3Q0IY20"/>
<dbReference type="InterPro" id="IPR011129">
    <property type="entry name" value="CSD"/>
</dbReference>
<accession>A0A3Q0IY20</accession>
<dbReference type="Pfam" id="PF00313">
    <property type="entry name" value="CSD"/>
    <property type="match status" value="1"/>
</dbReference>
<protein>
    <submittedName>
        <fullName evidence="3">Uncharacterized protein LOC108252676</fullName>
    </submittedName>
</protein>
<dbReference type="KEGG" id="dci:108252676"/>
<evidence type="ECO:0000313" key="2">
    <source>
        <dbReference type="Proteomes" id="UP000079169"/>
    </source>
</evidence>
<organism evidence="2 3">
    <name type="scientific">Diaphorina citri</name>
    <name type="common">Asian citrus psyllid</name>
    <dbReference type="NCBI Taxonomy" id="121845"/>
    <lineage>
        <taxon>Eukaryota</taxon>
        <taxon>Metazoa</taxon>
        <taxon>Ecdysozoa</taxon>
        <taxon>Arthropoda</taxon>
        <taxon>Hexapoda</taxon>
        <taxon>Insecta</taxon>
        <taxon>Pterygota</taxon>
        <taxon>Neoptera</taxon>
        <taxon>Paraneoptera</taxon>
        <taxon>Hemiptera</taxon>
        <taxon>Sternorrhyncha</taxon>
        <taxon>Psylloidea</taxon>
        <taxon>Psyllidae</taxon>
        <taxon>Diaphorininae</taxon>
        <taxon>Diaphorina</taxon>
    </lineage>
</organism>
<gene>
    <name evidence="3" type="primary">LOC108252676</name>
</gene>
<dbReference type="SUPFAM" id="SSF50249">
    <property type="entry name" value="Nucleic acid-binding proteins"/>
    <property type="match status" value="1"/>
</dbReference>
<dbReference type="PaxDb" id="121845-A0A3Q0IY20"/>
<dbReference type="SMART" id="SM00357">
    <property type="entry name" value="CSP"/>
    <property type="match status" value="1"/>
</dbReference>
<proteinExistence type="predicted"/>
<dbReference type="GeneID" id="108252676"/>
<dbReference type="PROSITE" id="PS51857">
    <property type="entry name" value="CSD_2"/>
    <property type="match status" value="1"/>
</dbReference>
<evidence type="ECO:0000313" key="3">
    <source>
        <dbReference type="RefSeq" id="XP_026681114.1"/>
    </source>
</evidence>
<sequence>MSNLTMKAHLGKIIEEVYVSGVIQFFNKERGFGFINRIGDDGRKDYFFHFSEIQGGTDNILRAIKYSLLVIFDIGVTPGGRREAVHIKIFDTRLYLEDLRTCSVDCPCRDSKLNVKTSRTYRKMVC</sequence>
<dbReference type="InterPro" id="IPR012340">
    <property type="entry name" value="NA-bd_OB-fold"/>
</dbReference>
<name>A0A3Q0IY20_DIACI</name>
<reference evidence="3" key="1">
    <citation type="submission" date="2025-08" db="UniProtKB">
        <authorList>
            <consortium name="RefSeq"/>
        </authorList>
    </citation>
    <scope>IDENTIFICATION</scope>
</reference>
<evidence type="ECO:0000259" key="1">
    <source>
        <dbReference type="PROSITE" id="PS51857"/>
    </source>
</evidence>
<feature type="domain" description="CSD" evidence="1">
    <location>
        <begin position="18"/>
        <end position="89"/>
    </location>
</feature>